<dbReference type="InterPro" id="IPR006885">
    <property type="entry name" value="NADH_UbQ_FeS_4_mit-like"/>
</dbReference>
<dbReference type="Pfam" id="PF26557">
    <property type="entry name" value="Cullin_AB"/>
    <property type="match status" value="1"/>
</dbReference>
<dbReference type="STRING" id="102285.A0A0R3T8K3"/>
<keyword evidence="12" id="KW-0472">Membrane</keyword>
<organism evidence="18">
    <name type="scientific">Rodentolepis nana</name>
    <name type="common">Dwarf tapeworm</name>
    <name type="synonym">Hymenolepis nana</name>
    <dbReference type="NCBI Taxonomy" id="102285"/>
    <lineage>
        <taxon>Eukaryota</taxon>
        <taxon>Metazoa</taxon>
        <taxon>Spiralia</taxon>
        <taxon>Lophotrochozoa</taxon>
        <taxon>Platyhelminthes</taxon>
        <taxon>Cestoda</taxon>
        <taxon>Eucestoda</taxon>
        <taxon>Cyclophyllidea</taxon>
        <taxon>Hymenolepididae</taxon>
        <taxon>Rodentolepis</taxon>
    </lineage>
</organism>
<dbReference type="GO" id="GO:0005743">
    <property type="term" value="C:mitochondrial inner membrane"/>
    <property type="evidence" value="ECO:0007669"/>
    <property type="project" value="UniProtKB-SubCell"/>
</dbReference>
<evidence type="ECO:0000256" key="5">
    <source>
        <dbReference type="ARBA" id="ARBA00020000"/>
    </source>
</evidence>
<dbReference type="InterPro" id="IPR038532">
    <property type="entry name" value="NDUFS4-like_sf"/>
</dbReference>
<dbReference type="GO" id="GO:0031625">
    <property type="term" value="F:ubiquitin protein ligase binding"/>
    <property type="evidence" value="ECO:0007669"/>
    <property type="project" value="InterPro"/>
</dbReference>
<comment type="function">
    <text evidence="1">Accessory subunit of the mitochondrial membrane respiratory chain NADH dehydrogenase (Complex I), that is believed not to be involved in catalysis. Complex I functions in the transfer of electrons from NADH to the respiratory chain. The immediate electron acceptor for the enzyme is believed to be ubiquinone.</text>
</comment>
<dbReference type="InterPro" id="IPR057975">
    <property type="entry name" value="TPR_ANAPC2"/>
</dbReference>
<dbReference type="Pfam" id="PF25773">
    <property type="entry name" value="TPR_ANAPC2"/>
    <property type="match status" value="1"/>
</dbReference>
<dbReference type="SUPFAM" id="SSF75632">
    <property type="entry name" value="Cullin homology domain"/>
    <property type="match status" value="1"/>
</dbReference>
<evidence type="ECO:0000313" key="16">
    <source>
        <dbReference type="EMBL" id="VDN99249.1"/>
    </source>
</evidence>
<evidence type="ECO:0000256" key="1">
    <source>
        <dbReference type="ARBA" id="ARBA00003195"/>
    </source>
</evidence>
<feature type="domain" description="Cullin family profile" evidence="15">
    <location>
        <begin position="1100"/>
        <end position="1292"/>
    </location>
</feature>
<feature type="compositionally biased region" description="Acidic residues" evidence="14">
    <location>
        <begin position="237"/>
        <end position="258"/>
    </location>
</feature>
<dbReference type="Gene3D" id="3.30.160.190">
    <property type="entry name" value="atu1810 like domain"/>
    <property type="match status" value="1"/>
</dbReference>
<keyword evidence="10" id="KW-0249">Electron transport</keyword>
<proteinExistence type="inferred from homology"/>
<evidence type="ECO:0000313" key="17">
    <source>
        <dbReference type="Proteomes" id="UP000278807"/>
    </source>
</evidence>
<evidence type="ECO:0000256" key="4">
    <source>
        <dbReference type="ARBA" id="ARBA00015796"/>
    </source>
</evidence>
<reference evidence="18" key="1">
    <citation type="submission" date="2017-02" db="UniProtKB">
        <authorList>
            <consortium name="WormBaseParasite"/>
        </authorList>
    </citation>
    <scope>IDENTIFICATION</scope>
</reference>
<evidence type="ECO:0000256" key="12">
    <source>
        <dbReference type="ARBA" id="ARBA00023136"/>
    </source>
</evidence>
<dbReference type="Pfam" id="PF04800">
    <property type="entry name" value="NDUS4"/>
    <property type="match status" value="1"/>
</dbReference>
<dbReference type="WBParaSite" id="HNAJ_0000339101-mRNA-1">
    <property type="protein sequence ID" value="HNAJ_0000339101-mRNA-1"/>
    <property type="gene ID" value="HNAJ_0000339101"/>
</dbReference>
<feature type="region of interest" description="Disordered" evidence="14">
    <location>
        <begin position="216"/>
        <end position="309"/>
    </location>
</feature>
<dbReference type="InterPro" id="IPR013272">
    <property type="entry name" value="Vps72/YL1_C"/>
</dbReference>
<evidence type="ECO:0000256" key="13">
    <source>
        <dbReference type="PROSITE-ProRule" id="PRU00330"/>
    </source>
</evidence>
<dbReference type="Proteomes" id="UP000278807">
    <property type="component" value="Unassembled WGS sequence"/>
</dbReference>
<keyword evidence="6" id="KW-0813">Transport</keyword>
<comment type="subcellular location">
    <subcellularLocation>
        <location evidence="2">Mitochondrion inner membrane</location>
    </subcellularLocation>
</comment>
<sequence length="1292" mass="147610">MALFRCLNFSLPNLVNISARCIVSKTPPKKMTLELRRALLDDADPHYRTRIHDSTYEAREIMKKAPNASITDTVVVPEKTDITPLSNIPLEQLETRTVRIYMPSKSATQSGTYSSNKWRLEVNNQQRWENPLMGWASTGDPLSNFVMDFHDAESAIAYCKDQGWKYFVEEPKKTLEMPLLNSVTMTRSRRSNAGSRMARLLNEEEEDDFYQSAYGGFAEEENDNDYESESSGRDSIDTDFVDTEEEDEDEGSANDVLDEEKRKKRTRRVITKSYKEPKAKKGATEKPKTESRSRNRVATSGTENNENSADAVEARKLRASTVRATETALQRRKQQGPNSEVTAVKRKALLAEIAQRKNVAEVRRLTQEELLAEAKITEEINKRSLARYQRMEIERKKIRVQKTVSQQPMIRTHSFTVPSLTDQPEVYNVTVNSENDVEMRQMLVDQSAKCARTLVSFADEATFAAAFPSAVSNTGSKSSAPGRKKRVKHCPITGKVARYLDPLTRTPYADLAAFRALRHLYRMHLETGSSASELLRRLRAGELRLGGPTEDGMQAETFVLMRLYTRVLKFIFFSSLMVTEAGELVELVESGLHKEYPEVFLECALHNLRTLCIPDFEILKSLYTPESKSLNLFQHATNILLKQRSAFMKMLQWLHCVQSNTQTLQVLMSEHFEVSPFSDLKISVIGGLFTPDVYKVIEPYLYSYLLLELISAEREVPAEYNCFKESKTTAELLKDESIGNLVEVCHELFSPKASFSLLFLLENLVVSFAEAAFIYKTRELIGGCYTKSFLESLKLYEEKVMRETWLPRVLDHSGSSSVPWNAHLVYSTYYEVRRPELFSILIDYPQSHPSVMDLKTYLMGTRCLQNLIDPLSKEISSKLLQPGVHTDEVLLVYGSLVRSLREIDPSSVAQDIICSPVASYLREREDAVRCIVDRLIAPASDEESGVESDQLLGLQKELLLPAPLEVEPADETRDCDAHLVFHGHKKFGNSREFNKYHERYFSLNEHLAAFENIATLDISLPWNILLDVTSVLILHVILPTSDPDECFPQEVWAVEGDPEQAFPEESCPVNSDWDRWMPDPLEALHHTGPPWKRRIDLLSLLVGGIYGSKRSFLTEYRALLSQRLLKQLNFDIVAGKKHLQLLKMRFGEVDMQECEIMLQDIRESKRISYQIAEELKGETASKDPDLEDSVEYFQLQAYILSGEYWPEFHNERFKLPDGLTPTFTRFTKRYEKVKLNRTINWMFKLGMVNVSLDIGGETVTVDVSPVQAAILHLFTLKPRWTVNDIGQVYLFD</sequence>
<gene>
    <name evidence="16" type="ORF">HNAJ_LOCUS3390</name>
</gene>
<name>A0A0R3T8K3_RODNA</name>
<dbReference type="PROSITE" id="PS50069">
    <property type="entry name" value="CULLIN_2"/>
    <property type="match status" value="1"/>
</dbReference>
<dbReference type="GO" id="GO:0070979">
    <property type="term" value="P:protein K11-linked ubiquitination"/>
    <property type="evidence" value="ECO:0007669"/>
    <property type="project" value="TreeGrafter"/>
</dbReference>
<dbReference type="InterPro" id="IPR044554">
    <property type="entry name" value="ANAPC2"/>
</dbReference>
<evidence type="ECO:0000256" key="2">
    <source>
        <dbReference type="ARBA" id="ARBA00004273"/>
    </source>
</evidence>
<keyword evidence="11" id="KW-0496">Mitochondrion</keyword>
<dbReference type="InterPro" id="IPR046757">
    <property type="entry name" value="YL1_N"/>
</dbReference>
<dbReference type="Gene3D" id="1.20.1310.10">
    <property type="entry name" value="Cullin Repeats"/>
    <property type="match status" value="1"/>
</dbReference>
<evidence type="ECO:0000313" key="18">
    <source>
        <dbReference type="WBParaSite" id="HNAJ_0000339101-mRNA-1"/>
    </source>
</evidence>
<evidence type="ECO:0000256" key="6">
    <source>
        <dbReference type="ARBA" id="ARBA00022448"/>
    </source>
</evidence>
<dbReference type="GO" id="GO:0006511">
    <property type="term" value="P:ubiquitin-dependent protein catabolic process"/>
    <property type="evidence" value="ECO:0007669"/>
    <property type="project" value="InterPro"/>
</dbReference>
<dbReference type="Gene3D" id="3.30.230.130">
    <property type="entry name" value="Cullin, Chain C, Domain 2"/>
    <property type="match status" value="1"/>
</dbReference>
<dbReference type="InterPro" id="IPR036317">
    <property type="entry name" value="Cullin_homology_sf"/>
</dbReference>
<accession>A0A0R3T8K3</accession>
<dbReference type="Pfam" id="PF08265">
    <property type="entry name" value="YL1_C"/>
    <property type="match status" value="1"/>
</dbReference>
<evidence type="ECO:0000256" key="7">
    <source>
        <dbReference type="ARBA" id="ARBA00022660"/>
    </source>
</evidence>
<keyword evidence="17" id="KW-1185">Reference proteome</keyword>
<dbReference type="OrthoDB" id="5581181at2759"/>
<dbReference type="GO" id="GO:0007091">
    <property type="term" value="P:metaphase/anaphase transition of mitotic cell cycle"/>
    <property type="evidence" value="ECO:0007669"/>
    <property type="project" value="TreeGrafter"/>
</dbReference>
<dbReference type="Pfam" id="PF05764">
    <property type="entry name" value="YL1"/>
    <property type="match status" value="1"/>
</dbReference>
<keyword evidence="7" id="KW-0679">Respiratory chain</keyword>
<keyword evidence="9" id="KW-0809">Transit peptide</keyword>
<evidence type="ECO:0000256" key="9">
    <source>
        <dbReference type="ARBA" id="ARBA00022946"/>
    </source>
</evidence>
<dbReference type="SMART" id="SM00993">
    <property type="entry name" value="YL1_C"/>
    <property type="match status" value="1"/>
</dbReference>
<evidence type="ECO:0000259" key="15">
    <source>
        <dbReference type="PROSITE" id="PS50069"/>
    </source>
</evidence>
<keyword evidence="8" id="KW-0999">Mitochondrion inner membrane</keyword>
<reference evidence="16 17" key="2">
    <citation type="submission" date="2018-11" db="EMBL/GenBank/DDBJ databases">
        <authorList>
            <consortium name="Pathogen Informatics"/>
        </authorList>
    </citation>
    <scope>NUCLEOTIDE SEQUENCE [LARGE SCALE GENOMIC DNA]</scope>
</reference>
<protein>
    <recommendedName>
        <fullName evidence="4">NADH dehydrogenase [ubiquinone] iron-sulfur protein 4, mitochondrial</fullName>
    </recommendedName>
    <alternativeName>
        <fullName evidence="5">Vacuolar protein sorting-associated protein 72 homolog</fullName>
    </alternativeName>
</protein>
<dbReference type="GO" id="GO:0005680">
    <property type="term" value="C:anaphase-promoting complex"/>
    <property type="evidence" value="ECO:0007669"/>
    <property type="project" value="TreeGrafter"/>
</dbReference>
<evidence type="ECO:0000256" key="3">
    <source>
        <dbReference type="ARBA" id="ARBA00005882"/>
    </source>
</evidence>
<comment type="similarity">
    <text evidence="3">Belongs to the complex I NDUFS4 subunit family.</text>
</comment>
<evidence type="ECO:0000256" key="10">
    <source>
        <dbReference type="ARBA" id="ARBA00022982"/>
    </source>
</evidence>
<dbReference type="InterPro" id="IPR059120">
    <property type="entry name" value="Cullin-like_AB"/>
</dbReference>
<dbReference type="SMART" id="SM00182">
    <property type="entry name" value="CULLIN"/>
    <property type="match status" value="1"/>
</dbReference>
<dbReference type="EMBL" id="UZAE01001965">
    <property type="protein sequence ID" value="VDN99249.1"/>
    <property type="molecule type" value="Genomic_DNA"/>
</dbReference>
<dbReference type="GO" id="GO:0022900">
    <property type="term" value="P:electron transport chain"/>
    <property type="evidence" value="ECO:0007669"/>
    <property type="project" value="InterPro"/>
</dbReference>
<evidence type="ECO:0000256" key="8">
    <source>
        <dbReference type="ARBA" id="ARBA00022792"/>
    </source>
</evidence>
<feature type="compositionally biased region" description="Polar residues" evidence="14">
    <location>
        <begin position="296"/>
        <end position="308"/>
    </location>
</feature>
<dbReference type="PANTHER" id="PTHR45957">
    <property type="entry name" value="ANAPHASE-PROMOTING COMPLEX SUBUNIT 2"/>
    <property type="match status" value="1"/>
</dbReference>
<dbReference type="FunFam" id="3.30.160.190:FF:000001">
    <property type="entry name" value="NADH-ubiquinone oxidoreductase 21 kDa subunit mitochondrial"/>
    <property type="match status" value="1"/>
</dbReference>
<evidence type="ECO:0000256" key="14">
    <source>
        <dbReference type="SAM" id="MobiDB-lite"/>
    </source>
</evidence>
<comment type="similarity">
    <text evidence="13">Belongs to the cullin family.</text>
</comment>
<feature type="compositionally biased region" description="Acidic residues" evidence="14">
    <location>
        <begin position="218"/>
        <end position="228"/>
    </location>
</feature>
<feature type="compositionally biased region" description="Basic and acidic residues" evidence="14">
    <location>
        <begin position="273"/>
        <end position="293"/>
    </location>
</feature>
<dbReference type="PANTHER" id="PTHR45957:SF1">
    <property type="entry name" value="ANAPHASE-PROMOTING COMPLEX SUBUNIT 2"/>
    <property type="match status" value="1"/>
</dbReference>
<dbReference type="InterPro" id="IPR016158">
    <property type="entry name" value="Cullin_homology"/>
</dbReference>
<evidence type="ECO:0000256" key="11">
    <source>
        <dbReference type="ARBA" id="ARBA00023128"/>
    </source>
</evidence>